<comment type="similarity">
    <text evidence="1">Belongs to the HicA mRNA interferase family.</text>
</comment>
<keyword evidence="7" id="KW-0346">Stress response</keyword>
<keyword evidence="3" id="KW-0540">Nuclease</keyword>
<sequence>MTYREFIKILEAHGFAFDRQRGSHRVYKGVVDGRTRVVTVAGHKDKEEPKRNTLRSMIRQSGLPKRVFR</sequence>
<evidence type="ECO:0000256" key="5">
    <source>
        <dbReference type="ARBA" id="ARBA00022801"/>
    </source>
</evidence>
<organism evidence="8 9">
    <name type="scientific">Rhodovibrio sodomensis</name>
    <dbReference type="NCBI Taxonomy" id="1088"/>
    <lineage>
        <taxon>Bacteria</taxon>
        <taxon>Pseudomonadati</taxon>
        <taxon>Pseudomonadota</taxon>
        <taxon>Alphaproteobacteria</taxon>
        <taxon>Rhodospirillales</taxon>
        <taxon>Rhodovibrionaceae</taxon>
        <taxon>Rhodovibrio</taxon>
    </lineage>
</organism>
<keyword evidence="4" id="KW-0255">Endonuclease</keyword>
<proteinExistence type="inferred from homology"/>
<evidence type="ECO:0000256" key="7">
    <source>
        <dbReference type="ARBA" id="ARBA00023016"/>
    </source>
</evidence>
<dbReference type="Proteomes" id="UP001296873">
    <property type="component" value="Unassembled WGS sequence"/>
</dbReference>
<dbReference type="InterPro" id="IPR012933">
    <property type="entry name" value="HicA_mRNA_interferase"/>
</dbReference>
<gene>
    <name evidence="8" type="ORF">CKO28_11925</name>
</gene>
<evidence type="ECO:0000256" key="4">
    <source>
        <dbReference type="ARBA" id="ARBA00022759"/>
    </source>
</evidence>
<comment type="caution">
    <text evidence="8">The sequence shown here is derived from an EMBL/GenBank/DDBJ whole genome shotgun (WGS) entry which is preliminary data.</text>
</comment>
<evidence type="ECO:0000313" key="9">
    <source>
        <dbReference type="Proteomes" id="UP001296873"/>
    </source>
</evidence>
<dbReference type="RefSeq" id="WP_200341056.1">
    <property type="nucleotide sequence ID" value="NZ_NRRL01000029.1"/>
</dbReference>
<dbReference type="Pfam" id="PF07927">
    <property type="entry name" value="HicA_toxin"/>
    <property type="match status" value="1"/>
</dbReference>
<protein>
    <recommendedName>
        <fullName evidence="10">Addiction module toxin, HicA family</fullName>
    </recommendedName>
</protein>
<evidence type="ECO:0000256" key="1">
    <source>
        <dbReference type="ARBA" id="ARBA00006620"/>
    </source>
</evidence>
<evidence type="ECO:0000256" key="6">
    <source>
        <dbReference type="ARBA" id="ARBA00022884"/>
    </source>
</evidence>
<keyword evidence="5" id="KW-0378">Hydrolase</keyword>
<dbReference type="SUPFAM" id="SSF54786">
    <property type="entry name" value="YcfA/nrd intein domain"/>
    <property type="match status" value="1"/>
</dbReference>
<dbReference type="Gene3D" id="3.30.920.30">
    <property type="entry name" value="Hypothetical protein"/>
    <property type="match status" value="1"/>
</dbReference>
<name>A0ABS1DFM3_9PROT</name>
<dbReference type="EMBL" id="NRRL01000029">
    <property type="protein sequence ID" value="MBK1668737.1"/>
    <property type="molecule type" value="Genomic_DNA"/>
</dbReference>
<evidence type="ECO:0000313" key="8">
    <source>
        <dbReference type="EMBL" id="MBK1668737.1"/>
    </source>
</evidence>
<accession>A0ABS1DFM3</accession>
<reference evidence="8 9" key="1">
    <citation type="journal article" date="2020" name="Microorganisms">
        <title>Osmotic Adaptation and Compatible Solute Biosynthesis of Phototrophic Bacteria as Revealed from Genome Analyses.</title>
        <authorList>
            <person name="Imhoff J.F."/>
            <person name="Rahn T."/>
            <person name="Kunzel S."/>
            <person name="Keller A."/>
            <person name="Neulinger S.C."/>
        </authorList>
    </citation>
    <scope>NUCLEOTIDE SEQUENCE [LARGE SCALE GENOMIC DNA]</scope>
    <source>
        <strain evidence="8 9">DSM 9895</strain>
    </source>
</reference>
<evidence type="ECO:0000256" key="3">
    <source>
        <dbReference type="ARBA" id="ARBA00022722"/>
    </source>
</evidence>
<keyword evidence="6" id="KW-0694">RNA-binding</keyword>
<keyword evidence="2" id="KW-1277">Toxin-antitoxin system</keyword>
<keyword evidence="9" id="KW-1185">Reference proteome</keyword>
<dbReference type="InterPro" id="IPR038570">
    <property type="entry name" value="HicA_sf"/>
</dbReference>
<evidence type="ECO:0008006" key="10">
    <source>
        <dbReference type="Google" id="ProtNLM"/>
    </source>
</evidence>
<evidence type="ECO:0000256" key="2">
    <source>
        <dbReference type="ARBA" id="ARBA00022649"/>
    </source>
</evidence>